<keyword evidence="2" id="KW-1133">Transmembrane helix</keyword>
<keyword evidence="2" id="KW-0472">Membrane</keyword>
<name>U4L9K5_PYROM</name>
<accession>U4L9K5</accession>
<keyword evidence="4" id="KW-1185">Reference proteome</keyword>
<gene>
    <name evidence="3" type="ORF">PCON_01546</name>
</gene>
<feature type="transmembrane region" description="Helical" evidence="2">
    <location>
        <begin position="119"/>
        <end position="142"/>
    </location>
</feature>
<dbReference type="AlphaFoldDB" id="U4L9K5"/>
<protein>
    <submittedName>
        <fullName evidence="3">Uncharacterized protein</fullName>
    </submittedName>
</protein>
<feature type="transmembrane region" description="Helical" evidence="2">
    <location>
        <begin position="18"/>
        <end position="39"/>
    </location>
</feature>
<organism evidence="3 4">
    <name type="scientific">Pyronema omphalodes (strain CBS 100304)</name>
    <name type="common">Pyronema confluens</name>
    <dbReference type="NCBI Taxonomy" id="1076935"/>
    <lineage>
        <taxon>Eukaryota</taxon>
        <taxon>Fungi</taxon>
        <taxon>Dikarya</taxon>
        <taxon>Ascomycota</taxon>
        <taxon>Pezizomycotina</taxon>
        <taxon>Pezizomycetes</taxon>
        <taxon>Pezizales</taxon>
        <taxon>Pyronemataceae</taxon>
        <taxon>Pyronema</taxon>
    </lineage>
</organism>
<sequence length="203" mass="22445">MSHYYHHRSRPTSPWSPAIQYLVLIQLFLAFGLLLDSAWQWLNVESLNGEDRERGIMNKMMFFASMFTTFSAVCNITSSPESLAVPEVVVPDRISFALWAMLSGKMVMEMGTFDDISSLVNLAVKLVLCAVLVGKLVVAAVVCERNTNSDEEEAVTEHHMAVLSVDDKLDVYVISEPRSESGDEIMNCNGDDGNGNGNDKSDS</sequence>
<dbReference type="EMBL" id="HF936161">
    <property type="protein sequence ID" value="CCX15271.1"/>
    <property type="molecule type" value="Genomic_DNA"/>
</dbReference>
<reference evidence="3 4" key="1">
    <citation type="journal article" date="2013" name="PLoS Genet.">
        <title>The genome and development-dependent transcriptomes of Pyronema confluens: a window into fungal evolution.</title>
        <authorList>
            <person name="Traeger S."/>
            <person name="Altegoer F."/>
            <person name="Freitag M."/>
            <person name="Gabaldon T."/>
            <person name="Kempken F."/>
            <person name="Kumar A."/>
            <person name="Marcet-Houben M."/>
            <person name="Poggeler S."/>
            <person name="Stajich J.E."/>
            <person name="Nowrousian M."/>
        </authorList>
    </citation>
    <scope>NUCLEOTIDE SEQUENCE [LARGE SCALE GENOMIC DNA]</scope>
    <source>
        <strain evidence="4">CBS 100304</strain>
        <tissue evidence="3">Vegetative mycelium</tissue>
    </source>
</reference>
<evidence type="ECO:0000313" key="3">
    <source>
        <dbReference type="EMBL" id="CCX15271.1"/>
    </source>
</evidence>
<feature type="region of interest" description="Disordered" evidence="1">
    <location>
        <begin position="180"/>
        <end position="203"/>
    </location>
</feature>
<keyword evidence="2" id="KW-0812">Transmembrane</keyword>
<evidence type="ECO:0000313" key="4">
    <source>
        <dbReference type="Proteomes" id="UP000018144"/>
    </source>
</evidence>
<evidence type="ECO:0000256" key="2">
    <source>
        <dbReference type="SAM" id="Phobius"/>
    </source>
</evidence>
<proteinExistence type="predicted"/>
<evidence type="ECO:0000256" key="1">
    <source>
        <dbReference type="SAM" id="MobiDB-lite"/>
    </source>
</evidence>
<dbReference type="OrthoDB" id="10395252at2759"/>
<dbReference type="Proteomes" id="UP000018144">
    <property type="component" value="Unassembled WGS sequence"/>
</dbReference>